<accession>A0A7J7JKV6</accession>
<dbReference type="AlphaFoldDB" id="A0A7J7JKV6"/>
<dbReference type="InterPro" id="IPR001452">
    <property type="entry name" value="SH3_domain"/>
</dbReference>
<dbReference type="Gene3D" id="2.30.30.40">
    <property type="entry name" value="SH3 Domains"/>
    <property type="match status" value="1"/>
</dbReference>
<evidence type="ECO:0000256" key="1">
    <source>
        <dbReference type="ARBA" id="ARBA00022443"/>
    </source>
</evidence>
<dbReference type="SUPFAM" id="SSF50044">
    <property type="entry name" value="SH3-domain"/>
    <property type="match status" value="1"/>
</dbReference>
<dbReference type="PROSITE" id="PS50002">
    <property type="entry name" value="SH3"/>
    <property type="match status" value="1"/>
</dbReference>
<proteinExistence type="predicted"/>
<comment type="caution">
    <text evidence="5">The sequence shown here is derived from an EMBL/GenBank/DDBJ whole genome shotgun (WGS) entry which is preliminary data.</text>
</comment>
<dbReference type="GO" id="GO:0005929">
    <property type="term" value="C:cilium"/>
    <property type="evidence" value="ECO:0007669"/>
    <property type="project" value="TreeGrafter"/>
</dbReference>
<dbReference type="OrthoDB" id="5340910at2759"/>
<dbReference type="PANTHER" id="PTHR15176">
    <property type="entry name" value="NEPHROCYSTIN"/>
    <property type="match status" value="1"/>
</dbReference>
<evidence type="ECO:0000256" key="3">
    <source>
        <dbReference type="SAM" id="Phobius"/>
    </source>
</evidence>
<organism evidence="5 6">
    <name type="scientific">Bugula neritina</name>
    <name type="common">Brown bryozoan</name>
    <name type="synonym">Sertularia neritina</name>
    <dbReference type="NCBI Taxonomy" id="10212"/>
    <lineage>
        <taxon>Eukaryota</taxon>
        <taxon>Metazoa</taxon>
        <taxon>Spiralia</taxon>
        <taxon>Lophotrochozoa</taxon>
        <taxon>Bryozoa</taxon>
        <taxon>Gymnolaemata</taxon>
        <taxon>Cheilostomatida</taxon>
        <taxon>Flustrina</taxon>
        <taxon>Buguloidea</taxon>
        <taxon>Bugulidae</taxon>
        <taxon>Bugula</taxon>
    </lineage>
</organism>
<dbReference type="GO" id="GO:0005737">
    <property type="term" value="C:cytoplasm"/>
    <property type="evidence" value="ECO:0007669"/>
    <property type="project" value="TreeGrafter"/>
</dbReference>
<dbReference type="Proteomes" id="UP000593567">
    <property type="component" value="Unassembled WGS sequence"/>
</dbReference>
<keyword evidence="3" id="KW-0812">Transmembrane</keyword>
<feature type="transmembrane region" description="Helical" evidence="3">
    <location>
        <begin position="15"/>
        <end position="37"/>
    </location>
</feature>
<evidence type="ECO:0000313" key="5">
    <source>
        <dbReference type="EMBL" id="KAF6025988.1"/>
    </source>
</evidence>
<dbReference type="PANTHER" id="PTHR15176:SF1">
    <property type="entry name" value="NEPHROCYSTIN-1"/>
    <property type="match status" value="1"/>
</dbReference>
<protein>
    <submittedName>
        <fullName evidence="5">NPHP1</fullName>
    </submittedName>
</protein>
<gene>
    <name evidence="5" type="ORF">EB796_015704</name>
</gene>
<dbReference type="InterPro" id="IPR039687">
    <property type="entry name" value="NPHP1"/>
</dbReference>
<keyword evidence="6" id="KW-1185">Reference proteome</keyword>
<feature type="domain" description="SH3" evidence="4">
    <location>
        <begin position="47"/>
        <end position="107"/>
    </location>
</feature>
<dbReference type="GO" id="GO:0090251">
    <property type="term" value="P:protein localization involved in establishment of planar polarity"/>
    <property type="evidence" value="ECO:0007669"/>
    <property type="project" value="TreeGrafter"/>
</dbReference>
<reference evidence="5" key="1">
    <citation type="submission" date="2020-06" db="EMBL/GenBank/DDBJ databases">
        <title>Draft genome of Bugula neritina, a colonial animal packing powerful symbionts and potential medicines.</title>
        <authorList>
            <person name="Rayko M."/>
        </authorList>
    </citation>
    <scope>NUCLEOTIDE SEQUENCE [LARGE SCALE GENOMIC DNA]</scope>
    <source>
        <strain evidence="5">Kwan_BN1</strain>
    </source>
</reference>
<sequence>MYIPYKLYSCYTIVLHLYIIMNYVLDSHMVAVYCMMVQRNIRMRKIKVEPEYELLYDFVAQKKGDLEVKAGEIVILRSVRDDSWWVCENQNGETGLVPSNFLKPHVKYSDLMTEDDPQTPISPRTGKELWGSIKKALSETSATDVLHAFGAVPPGFRLPTSARLHSLNEKHTLLNYGAVKLSNSNLFYKDLFYNPATSKVRLRTARIQKVVTLLEAKNIPLPGEKVVVHSRLARLSLFDGSKFLSNIVTTLAHVTDKEGRNWRFLVKPTTLESSECFVRIAEPSNQIGILIELSVVFSKEGDPEKVSELSCGWAFKPMFEENGTLILNKEYDLMVNGGTPFEKDVEVDPSIARRTSSRFMSLLSRNKQPTLVIKTNAANNEQKERFDVLPSVVVGKVPYLHSMALYRHYLACVLLRDRDNLQSTEPVFEPFLAHFPQLLEMPDLTDLLLERWDLKLKSKSRTDRRDVEVLVNTLVSTFTEWIYPLMHAHLPTYKAGYPNSIKKRAELISAFKIKGEQKNTGLAAMLDPSIEYEPFDMKELSFSVNGPQCIAAV</sequence>
<dbReference type="SMART" id="SM00326">
    <property type="entry name" value="SH3"/>
    <property type="match status" value="1"/>
</dbReference>
<keyword evidence="1 2" id="KW-0728">SH3 domain</keyword>
<keyword evidence="3" id="KW-0472">Membrane</keyword>
<keyword evidence="3" id="KW-1133">Transmembrane helix</keyword>
<name>A0A7J7JKV6_BUGNE</name>
<evidence type="ECO:0000256" key="2">
    <source>
        <dbReference type="PROSITE-ProRule" id="PRU00192"/>
    </source>
</evidence>
<dbReference type="InterPro" id="IPR036028">
    <property type="entry name" value="SH3-like_dom_sf"/>
</dbReference>
<evidence type="ECO:0000313" key="6">
    <source>
        <dbReference type="Proteomes" id="UP000593567"/>
    </source>
</evidence>
<dbReference type="Pfam" id="PF00018">
    <property type="entry name" value="SH3_1"/>
    <property type="match status" value="1"/>
</dbReference>
<dbReference type="EMBL" id="VXIV02002380">
    <property type="protein sequence ID" value="KAF6025988.1"/>
    <property type="molecule type" value="Genomic_DNA"/>
</dbReference>
<evidence type="ECO:0000259" key="4">
    <source>
        <dbReference type="PROSITE" id="PS50002"/>
    </source>
</evidence>